<feature type="compositionally biased region" description="Low complexity" evidence="1">
    <location>
        <begin position="24"/>
        <end position="35"/>
    </location>
</feature>
<sequence>MTTDRGVADQPSGRGHGRRRVSAGTLGNSGSLSSTLTTPVVSQIVGASDHLYIMLPNLNYVPVPTANDVASIHSVTHCLAMPLSVTDTAVPKSSRRSQPANVLPLPSIIRITIRPDGRTTTLNLIYVESNKEQDTFIRKIYDDRMGRRLQQMLEDIRERGDHLTYWLCPKIKKALYVHWETDERSNRSSARSSKYTGSSATFMKTKARLSLDCDVILAETFKYTHTLKKNKGDLLIKFYTQRLEAATQQSLQSGEDASGIAISVVDLDAIWRENASALYKNCIYRLGSFFANSLCTSTLSPSSASATIRAVDLKEGIDLRLQVQKFTRSLHEQA</sequence>
<keyword evidence="3" id="KW-1185">Reference proteome</keyword>
<evidence type="ECO:0000313" key="2">
    <source>
        <dbReference type="EMBL" id="RYR53451.1"/>
    </source>
</evidence>
<proteinExistence type="predicted"/>
<protein>
    <submittedName>
        <fullName evidence="2">Uncharacterized protein</fullName>
    </submittedName>
</protein>
<name>A0A445CR95_ARAHY</name>
<reference evidence="2 3" key="1">
    <citation type="submission" date="2019-01" db="EMBL/GenBank/DDBJ databases">
        <title>Sequencing of cultivated peanut Arachis hypogaea provides insights into genome evolution and oil improvement.</title>
        <authorList>
            <person name="Chen X."/>
        </authorList>
    </citation>
    <scope>NUCLEOTIDE SEQUENCE [LARGE SCALE GENOMIC DNA]</scope>
    <source>
        <strain evidence="3">cv. Fuhuasheng</strain>
        <tissue evidence="2">Leaves</tissue>
    </source>
</reference>
<comment type="caution">
    <text evidence="2">The sequence shown here is derived from an EMBL/GenBank/DDBJ whole genome shotgun (WGS) entry which is preliminary data.</text>
</comment>
<evidence type="ECO:0000313" key="3">
    <source>
        <dbReference type="Proteomes" id="UP000289738"/>
    </source>
</evidence>
<accession>A0A445CR95</accession>
<dbReference type="Proteomes" id="UP000289738">
    <property type="component" value="Chromosome A06"/>
</dbReference>
<dbReference type="AlphaFoldDB" id="A0A445CR95"/>
<dbReference type="EMBL" id="SDMP01000006">
    <property type="protein sequence ID" value="RYR53451.1"/>
    <property type="molecule type" value="Genomic_DNA"/>
</dbReference>
<organism evidence="2 3">
    <name type="scientific">Arachis hypogaea</name>
    <name type="common">Peanut</name>
    <dbReference type="NCBI Taxonomy" id="3818"/>
    <lineage>
        <taxon>Eukaryota</taxon>
        <taxon>Viridiplantae</taxon>
        <taxon>Streptophyta</taxon>
        <taxon>Embryophyta</taxon>
        <taxon>Tracheophyta</taxon>
        <taxon>Spermatophyta</taxon>
        <taxon>Magnoliopsida</taxon>
        <taxon>eudicotyledons</taxon>
        <taxon>Gunneridae</taxon>
        <taxon>Pentapetalae</taxon>
        <taxon>rosids</taxon>
        <taxon>fabids</taxon>
        <taxon>Fabales</taxon>
        <taxon>Fabaceae</taxon>
        <taxon>Papilionoideae</taxon>
        <taxon>50 kb inversion clade</taxon>
        <taxon>dalbergioids sensu lato</taxon>
        <taxon>Dalbergieae</taxon>
        <taxon>Pterocarpus clade</taxon>
        <taxon>Arachis</taxon>
    </lineage>
</organism>
<gene>
    <name evidence="2" type="ORF">Ahy_A06g028575</name>
</gene>
<feature type="region of interest" description="Disordered" evidence="1">
    <location>
        <begin position="1"/>
        <end position="35"/>
    </location>
</feature>
<evidence type="ECO:0000256" key="1">
    <source>
        <dbReference type="SAM" id="MobiDB-lite"/>
    </source>
</evidence>